<dbReference type="VEuPathDB" id="TrichDB:TVAGG3_0034940"/>
<reference evidence="1" key="2">
    <citation type="journal article" date="2007" name="Science">
        <title>Draft genome sequence of the sexually transmitted pathogen Trichomonas vaginalis.</title>
        <authorList>
            <person name="Carlton J.M."/>
            <person name="Hirt R.P."/>
            <person name="Silva J.C."/>
            <person name="Delcher A.L."/>
            <person name="Schatz M."/>
            <person name="Zhao Q."/>
            <person name="Wortman J.R."/>
            <person name="Bidwell S.L."/>
            <person name="Alsmark U.C.M."/>
            <person name="Besteiro S."/>
            <person name="Sicheritz-Ponten T."/>
            <person name="Noel C.J."/>
            <person name="Dacks J.B."/>
            <person name="Foster P.G."/>
            <person name="Simillion C."/>
            <person name="Van de Peer Y."/>
            <person name="Miranda-Saavedra D."/>
            <person name="Barton G.J."/>
            <person name="Westrop G.D."/>
            <person name="Mueller S."/>
            <person name="Dessi D."/>
            <person name="Fiori P.L."/>
            <person name="Ren Q."/>
            <person name="Paulsen I."/>
            <person name="Zhang H."/>
            <person name="Bastida-Corcuera F.D."/>
            <person name="Simoes-Barbosa A."/>
            <person name="Brown M.T."/>
            <person name="Hayes R.D."/>
            <person name="Mukherjee M."/>
            <person name="Okumura C.Y."/>
            <person name="Schneider R."/>
            <person name="Smith A.J."/>
            <person name="Vanacova S."/>
            <person name="Villalvazo M."/>
            <person name="Haas B.J."/>
            <person name="Pertea M."/>
            <person name="Feldblyum T.V."/>
            <person name="Utterback T.R."/>
            <person name="Shu C.L."/>
            <person name="Osoegawa K."/>
            <person name="de Jong P.J."/>
            <person name="Hrdy I."/>
            <person name="Horvathova L."/>
            <person name="Zubacova Z."/>
            <person name="Dolezal P."/>
            <person name="Malik S.B."/>
            <person name="Logsdon J.M. Jr."/>
            <person name="Henze K."/>
            <person name="Gupta A."/>
            <person name="Wang C.C."/>
            <person name="Dunne R.L."/>
            <person name="Upcroft J.A."/>
            <person name="Upcroft P."/>
            <person name="White O."/>
            <person name="Salzberg S.L."/>
            <person name="Tang P."/>
            <person name="Chiu C.-H."/>
            <person name="Lee Y.-S."/>
            <person name="Embley T.M."/>
            <person name="Coombs G.H."/>
            <person name="Mottram J.C."/>
            <person name="Tachezy J."/>
            <person name="Fraser-Liggett C.M."/>
            <person name="Johnson P.J."/>
        </authorList>
    </citation>
    <scope>NUCLEOTIDE SEQUENCE [LARGE SCALE GENOMIC DNA]</scope>
    <source>
        <strain evidence="1">G3</strain>
    </source>
</reference>
<dbReference type="KEGG" id="tva:4762240"/>
<sequence>MNCIYHFPTFEQEQRSKEKYIKIRLAALQRKKAEASQLLSEFNGLEAPKPFDIFEPLQKVTVAVNVLKGFNSSIRIPSNAFPNSLAPIKTQAISVPKDPVTKPPKQPINAPKVEIKTPGFSVVPPEDLPTGSADASTDVTHEATQRILFSHSQLEKIQKNYKQGKEIRISSPSSYIYIYDLHEDSLTESISKQFLQSYIPVESKSIKHPEWPPRSYDEECKLMTEMQNVEFNDNIQECKDIYNNYLDTKVKNSQRQQKSKTSRFKVVIGNFITDSSDDFTEPEDYVLGVN</sequence>
<evidence type="ECO:0000313" key="2">
    <source>
        <dbReference type="Proteomes" id="UP000001542"/>
    </source>
</evidence>
<organism evidence="1 2">
    <name type="scientific">Trichomonas vaginalis (strain ATCC PRA-98 / G3)</name>
    <dbReference type="NCBI Taxonomy" id="412133"/>
    <lineage>
        <taxon>Eukaryota</taxon>
        <taxon>Metamonada</taxon>
        <taxon>Parabasalia</taxon>
        <taxon>Trichomonadida</taxon>
        <taxon>Trichomonadidae</taxon>
        <taxon>Trichomonas</taxon>
    </lineage>
</organism>
<keyword evidence="2" id="KW-1185">Reference proteome</keyword>
<proteinExistence type="predicted"/>
<dbReference type="AlphaFoldDB" id="A2ESK2"/>
<dbReference type="RefSeq" id="XP_001316605.1">
    <property type="nucleotide sequence ID" value="XM_001316570.1"/>
</dbReference>
<accession>A2ESK2</accession>
<dbReference type="EMBL" id="DS113477">
    <property type="protein sequence ID" value="EAY04382.1"/>
    <property type="molecule type" value="Genomic_DNA"/>
</dbReference>
<dbReference type="Proteomes" id="UP000001542">
    <property type="component" value="Unassembled WGS sequence"/>
</dbReference>
<name>A2ESK2_TRIV3</name>
<reference evidence="1" key="1">
    <citation type="submission" date="2006-10" db="EMBL/GenBank/DDBJ databases">
        <authorList>
            <person name="Amadeo P."/>
            <person name="Zhao Q."/>
            <person name="Wortman J."/>
            <person name="Fraser-Liggett C."/>
            <person name="Carlton J."/>
        </authorList>
    </citation>
    <scope>NUCLEOTIDE SEQUENCE</scope>
    <source>
        <strain evidence="1">G3</strain>
    </source>
</reference>
<evidence type="ECO:0000313" key="1">
    <source>
        <dbReference type="EMBL" id="EAY04382.1"/>
    </source>
</evidence>
<dbReference type="VEuPathDB" id="TrichDB:TVAG_350570"/>
<dbReference type="InParanoid" id="A2ESK2"/>
<gene>
    <name evidence="1" type="ORF">TVAG_350570</name>
</gene>
<protein>
    <submittedName>
        <fullName evidence="1">Uncharacterized protein</fullName>
    </submittedName>
</protein>